<evidence type="ECO:0000313" key="8">
    <source>
        <dbReference type="Proteomes" id="UP000294796"/>
    </source>
</evidence>
<keyword evidence="4" id="KW-0720">Serine protease</keyword>
<evidence type="ECO:0000256" key="5">
    <source>
        <dbReference type="SAM" id="SignalP"/>
    </source>
</evidence>
<dbReference type="RefSeq" id="WP_133320634.1">
    <property type="nucleotide sequence ID" value="NZ_SMTF01000002.1"/>
</dbReference>
<dbReference type="AlphaFoldDB" id="A0A4R5U0R5"/>
<dbReference type="Proteomes" id="UP000294796">
    <property type="component" value="Unassembled WGS sequence"/>
</dbReference>
<accession>A0A4R5U0R5</accession>
<keyword evidence="2" id="KW-0645">Protease</keyword>
<dbReference type="GO" id="GO:0004252">
    <property type="term" value="F:serine-type endopeptidase activity"/>
    <property type="evidence" value="ECO:0007669"/>
    <property type="project" value="InterPro"/>
</dbReference>
<dbReference type="EMBL" id="SMTF01000002">
    <property type="protein sequence ID" value="TDK27134.1"/>
    <property type="molecule type" value="Genomic_DNA"/>
</dbReference>
<organism evidence="7 8">
    <name type="scientific">Luteimonas aestuarii</name>
    <dbReference type="NCBI Taxonomy" id="453837"/>
    <lineage>
        <taxon>Bacteria</taxon>
        <taxon>Pseudomonadati</taxon>
        <taxon>Pseudomonadota</taxon>
        <taxon>Gammaproteobacteria</taxon>
        <taxon>Lysobacterales</taxon>
        <taxon>Lysobacteraceae</taxon>
        <taxon>Luteimonas</taxon>
    </lineage>
</organism>
<dbReference type="PANTHER" id="PTHR43806">
    <property type="entry name" value="PEPTIDASE S8"/>
    <property type="match status" value="1"/>
</dbReference>
<dbReference type="InterPro" id="IPR000209">
    <property type="entry name" value="Peptidase_S8/S53_dom"/>
</dbReference>
<protein>
    <recommendedName>
        <fullName evidence="6">Peptidase S8/S53 domain-containing protein</fullName>
    </recommendedName>
</protein>
<comment type="similarity">
    <text evidence="1">Belongs to the peptidase S8 family.</text>
</comment>
<dbReference type="Pfam" id="PF00082">
    <property type="entry name" value="Peptidase_S8"/>
    <property type="match status" value="1"/>
</dbReference>
<dbReference type="InterPro" id="IPR050131">
    <property type="entry name" value="Peptidase_S8_subtilisin-like"/>
</dbReference>
<dbReference type="SUPFAM" id="SSF52743">
    <property type="entry name" value="Subtilisin-like"/>
    <property type="match status" value="1"/>
</dbReference>
<sequence>MIRMCLMLVLAVAGMMGSKGLAAPPGDADAAPRVVVRTQAELPSSSFPLDRKPSELLSDEEAFHELARRVSADIEQTLATHDIQDAAAQGTLYATLRDLALLRGDASAARDYNARLRALQTKPSEQWITGLRHAAYADAIERGSDASLRDEAIRKHMAEALEPMPWGVVRNDIREMRNGIDVLNANIIAGIVASRIDPVQQASGALSRELFAQLANFKVALDFMVPHAAAQLAALDAYIAANHVRKPNIWLDRDISLYGREDLSPVIVGIWDSGVDTSLFPGQLHVDAAARAEGRLDEMHGIAFDIHSNRESGLLLPLSPEQRESEDMLYQHLKGSLDSQYQIDSPEADAFRAHVAGLSPDDIGPFMEGTMLYFNYVHGTHVAGVALQGNPAARLLVARDTFPSEFPPPPFTRERVEANARMYREIVDYLKSQGVRVVNLSWIWSPLDIERSLEAHGLGGTPEQRRAEAIALFVIVSEALTEAIRSAPDILFVPAAGNSDEDVDFIQAIPAGIDLPNVLTAGAVDQAGDETGFTSHGRLVRVHANGYEVDGPVPGGRRMHWHGTSLAAPQVTNLAAKLFALVPTLSVAEVVQLILDGAERSDDGRRNLINPRRSLELLAQRRE</sequence>
<evidence type="ECO:0000256" key="4">
    <source>
        <dbReference type="ARBA" id="ARBA00022825"/>
    </source>
</evidence>
<dbReference type="InterPro" id="IPR036852">
    <property type="entry name" value="Peptidase_S8/S53_dom_sf"/>
</dbReference>
<reference evidence="7 8" key="1">
    <citation type="submission" date="2019-03" db="EMBL/GenBank/DDBJ databases">
        <title>Luteimonas zhaokaii sp.nov., isolated from the rectal contents of Plateau pika in Yushu, Qinghai Province, China.</title>
        <authorList>
            <person name="Zhang G."/>
        </authorList>
    </citation>
    <scope>NUCLEOTIDE SEQUENCE [LARGE SCALE GENOMIC DNA]</scope>
    <source>
        <strain evidence="7 8">B9</strain>
    </source>
</reference>
<dbReference type="GO" id="GO:0006508">
    <property type="term" value="P:proteolysis"/>
    <property type="evidence" value="ECO:0007669"/>
    <property type="project" value="UniProtKB-KW"/>
</dbReference>
<gene>
    <name evidence="7" type="ORF">E2F46_02665</name>
</gene>
<proteinExistence type="inferred from homology"/>
<evidence type="ECO:0000256" key="3">
    <source>
        <dbReference type="ARBA" id="ARBA00022801"/>
    </source>
</evidence>
<evidence type="ECO:0000313" key="7">
    <source>
        <dbReference type="EMBL" id="TDK27134.1"/>
    </source>
</evidence>
<dbReference type="OrthoDB" id="9790784at2"/>
<keyword evidence="8" id="KW-1185">Reference proteome</keyword>
<dbReference type="PANTHER" id="PTHR43806:SF11">
    <property type="entry name" value="CEREVISIN-RELATED"/>
    <property type="match status" value="1"/>
</dbReference>
<comment type="caution">
    <text evidence="7">The sequence shown here is derived from an EMBL/GenBank/DDBJ whole genome shotgun (WGS) entry which is preliminary data.</text>
</comment>
<feature type="domain" description="Peptidase S8/S53" evidence="6">
    <location>
        <begin position="266"/>
        <end position="602"/>
    </location>
</feature>
<evidence type="ECO:0000256" key="1">
    <source>
        <dbReference type="ARBA" id="ARBA00011073"/>
    </source>
</evidence>
<keyword evidence="5" id="KW-0732">Signal</keyword>
<feature type="chain" id="PRO_5020947558" description="Peptidase S8/S53 domain-containing protein" evidence="5">
    <location>
        <begin position="23"/>
        <end position="623"/>
    </location>
</feature>
<dbReference type="Gene3D" id="3.40.50.200">
    <property type="entry name" value="Peptidase S8/S53 domain"/>
    <property type="match status" value="1"/>
</dbReference>
<evidence type="ECO:0000256" key="2">
    <source>
        <dbReference type="ARBA" id="ARBA00022670"/>
    </source>
</evidence>
<name>A0A4R5U0R5_9GAMM</name>
<evidence type="ECO:0000259" key="6">
    <source>
        <dbReference type="Pfam" id="PF00082"/>
    </source>
</evidence>
<keyword evidence="3" id="KW-0378">Hydrolase</keyword>
<dbReference type="GO" id="GO:0005615">
    <property type="term" value="C:extracellular space"/>
    <property type="evidence" value="ECO:0007669"/>
    <property type="project" value="TreeGrafter"/>
</dbReference>
<feature type="signal peptide" evidence="5">
    <location>
        <begin position="1"/>
        <end position="22"/>
    </location>
</feature>